<dbReference type="EMBL" id="CM017884">
    <property type="protein sequence ID" value="KAG1366356.1"/>
    <property type="molecule type" value="Genomic_DNA"/>
</dbReference>
<gene>
    <name evidence="2" type="ORF">COCNU_13G001460</name>
</gene>
<sequence length="92" mass="10307">MAIGVYPSGEGGGDALKGSDLGTVTNIGSRRGRRRRSAVETALRWKEMARGWAWASASQPGQCCRSKPFFFFCFQLVGVIGRRQTRRRKRKQ</sequence>
<evidence type="ECO:0000256" key="1">
    <source>
        <dbReference type="SAM" id="MobiDB-lite"/>
    </source>
</evidence>
<evidence type="ECO:0000313" key="3">
    <source>
        <dbReference type="Proteomes" id="UP000797356"/>
    </source>
</evidence>
<organism evidence="2 3">
    <name type="scientific">Cocos nucifera</name>
    <name type="common">Coconut palm</name>
    <dbReference type="NCBI Taxonomy" id="13894"/>
    <lineage>
        <taxon>Eukaryota</taxon>
        <taxon>Viridiplantae</taxon>
        <taxon>Streptophyta</taxon>
        <taxon>Embryophyta</taxon>
        <taxon>Tracheophyta</taxon>
        <taxon>Spermatophyta</taxon>
        <taxon>Magnoliopsida</taxon>
        <taxon>Liliopsida</taxon>
        <taxon>Arecaceae</taxon>
        <taxon>Arecoideae</taxon>
        <taxon>Cocoseae</taxon>
        <taxon>Attaleinae</taxon>
        <taxon>Cocos</taxon>
    </lineage>
</organism>
<feature type="region of interest" description="Disordered" evidence="1">
    <location>
        <begin position="1"/>
        <end position="33"/>
    </location>
</feature>
<keyword evidence="3" id="KW-1185">Reference proteome</keyword>
<comment type="caution">
    <text evidence="2">The sequence shown here is derived from an EMBL/GenBank/DDBJ whole genome shotgun (WGS) entry which is preliminary data.</text>
</comment>
<dbReference type="AlphaFoldDB" id="A0A8K0ISM0"/>
<reference evidence="2" key="2">
    <citation type="submission" date="2019-07" db="EMBL/GenBank/DDBJ databases">
        <authorList>
            <person name="Yang Y."/>
            <person name="Bocs S."/>
            <person name="Baudouin L."/>
        </authorList>
    </citation>
    <scope>NUCLEOTIDE SEQUENCE</scope>
    <source>
        <tissue evidence="2">Spear leaf of Hainan Tall coconut</tissue>
    </source>
</reference>
<dbReference type="Proteomes" id="UP000797356">
    <property type="component" value="Chromosome 13"/>
</dbReference>
<proteinExistence type="predicted"/>
<evidence type="ECO:0000313" key="2">
    <source>
        <dbReference type="EMBL" id="KAG1366356.1"/>
    </source>
</evidence>
<protein>
    <submittedName>
        <fullName evidence="2">Uncharacterized protein</fullName>
    </submittedName>
</protein>
<reference evidence="2" key="1">
    <citation type="journal article" date="2017" name="Gigascience">
        <title>The genome draft of coconut (Cocos nucifera).</title>
        <authorList>
            <person name="Xiao Y."/>
            <person name="Xu P."/>
            <person name="Fan H."/>
            <person name="Baudouin L."/>
            <person name="Xia W."/>
            <person name="Bocs S."/>
            <person name="Xu J."/>
            <person name="Li Q."/>
            <person name="Guo A."/>
            <person name="Zhou L."/>
            <person name="Li J."/>
            <person name="Wu Y."/>
            <person name="Ma Z."/>
            <person name="Armero A."/>
            <person name="Issali A.E."/>
            <person name="Liu N."/>
            <person name="Peng M."/>
            <person name="Yang Y."/>
        </authorList>
    </citation>
    <scope>NUCLEOTIDE SEQUENCE</scope>
    <source>
        <tissue evidence="2">Spear leaf of Hainan Tall coconut</tissue>
    </source>
</reference>
<accession>A0A8K0ISM0</accession>
<name>A0A8K0ISM0_COCNU</name>